<feature type="transmembrane region" description="Helical" evidence="10">
    <location>
        <begin position="496"/>
        <end position="516"/>
    </location>
</feature>
<comment type="similarity">
    <text evidence="2">Belongs to the SYG1 (TC 2.A.94) family.</text>
</comment>
<evidence type="ECO:0000256" key="3">
    <source>
        <dbReference type="ARBA" id="ARBA00022448"/>
    </source>
</evidence>
<evidence type="ECO:0000313" key="13">
    <source>
        <dbReference type="EMBL" id="KAE8706384.1"/>
    </source>
</evidence>
<dbReference type="InterPro" id="IPR004342">
    <property type="entry name" value="EXS_C"/>
</dbReference>
<feature type="transmembrane region" description="Helical" evidence="10">
    <location>
        <begin position="648"/>
        <end position="670"/>
    </location>
</feature>
<feature type="transmembrane region" description="Helical" evidence="10">
    <location>
        <begin position="455"/>
        <end position="476"/>
    </location>
</feature>
<dbReference type="GO" id="GO:0016036">
    <property type="term" value="P:cellular response to phosphate starvation"/>
    <property type="evidence" value="ECO:0007669"/>
    <property type="project" value="TreeGrafter"/>
</dbReference>
<dbReference type="PANTHER" id="PTHR10783:SF91">
    <property type="entry name" value="PHOSPHATE TRANSPORTER PHO1 HOMOLOG 7-LIKE"/>
    <property type="match status" value="1"/>
</dbReference>
<evidence type="ECO:0000256" key="4">
    <source>
        <dbReference type="ARBA" id="ARBA00022475"/>
    </source>
</evidence>
<feature type="domain" description="EXS" evidence="11">
    <location>
        <begin position="580"/>
        <end position="773"/>
    </location>
</feature>
<keyword evidence="7 10" id="KW-1133">Transmembrane helix</keyword>
<feature type="transmembrane region" description="Helical" evidence="10">
    <location>
        <begin position="587"/>
        <end position="605"/>
    </location>
</feature>
<dbReference type="GO" id="GO:0000822">
    <property type="term" value="F:inositol hexakisphosphate binding"/>
    <property type="evidence" value="ECO:0007669"/>
    <property type="project" value="TreeGrafter"/>
</dbReference>
<dbReference type="PROSITE" id="PS51380">
    <property type="entry name" value="EXS"/>
    <property type="match status" value="1"/>
</dbReference>
<dbReference type="Pfam" id="PF03124">
    <property type="entry name" value="EXS"/>
    <property type="match status" value="1"/>
</dbReference>
<evidence type="ECO:0000256" key="2">
    <source>
        <dbReference type="ARBA" id="ARBA00009665"/>
    </source>
</evidence>
<gene>
    <name evidence="13" type="ORF">F3Y22_tig00110393pilonHSYRG00046</name>
</gene>
<feature type="transmembrane region" description="Helical" evidence="10">
    <location>
        <begin position="371"/>
        <end position="393"/>
    </location>
</feature>
<keyword evidence="6 10" id="KW-0812">Transmembrane</keyword>
<feature type="transmembrane region" description="Helical" evidence="10">
    <location>
        <begin position="413"/>
        <end position="435"/>
    </location>
</feature>
<evidence type="ECO:0000256" key="1">
    <source>
        <dbReference type="ARBA" id="ARBA00004651"/>
    </source>
</evidence>
<dbReference type="Pfam" id="PF03105">
    <property type="entry name" value="SPX"/>
    <property type="match status" value="1"/>
</dbReference>
<dbReference type="CDD" id="cd14476">
    <property type="entry name" value="SPX_PHO1_like"/>
    <property type="match status" value="1"/>
</dbReference>
<dbReference type="PANTHER" id="PTHR10783">
    <property type="entry name" value="XENOTROPIC AND POLYTROPIC RETROVIRUS RECEPTOR 1-RELATED"/>
    <property type="match status" value="1"/>
</dbReference>
<evidence type="ECO:0000256" key="10">
    <source>
        <dbReference type="SAM" id="Phobius"/>
    </source>
</evidence>
<feature type="domain" description="SPX" evidence="12">
    <location>
        <begin position="22"/>
        <end position="321"/>
    </location>
</feature>
<keyword evidence="3" id="KW-0813">Transport</keyword>
<dbReference type="GO" id="GO:0006817">
    <property type="term" value="P:phosphate ion transport"/>
    <property type="evidence" value="ECO:0007669"/>
    <property type="project" value="UniProtKB-KW"/>
</dbReference>
<feature type="transmembrane region" description="Helical" evidence="10">
    <location>
        <begin position="523"/>
        <end position="541"/>
    </location>
</feature>
<dbReference type="InterPro" id="IPR004331">
    <property type="entry name" value="SPX_dom"/>
</dbReference>
<evidence type="ECO:0000313" key="14">
    <source>
        <dbReference type="Proteomes" id="UP000436088"/>
    </source>
</evidence>
<evidence type="ECO:0000256" key="9">
    <source>
        <dbReference type="ARBA" id="ARBA00043939"/>
    </source>
</evidence>
<feature type="transmembrane region" description="Helical" evidence="10">
    <location>
        <begin position="691"/>
        <end position="711"/>
    </location>
</feature>
<dbReference type="Proteomes" id="UP000436088">
    <property type="component" value="Unassembled WGS sequence"/>
</dbReference>
<proteinExistence type="inferred from homology"/>
<keyword evidence="8 10" id="KW-0472">Membrane</keyword>
<dbReference type="GO" id="GO:0005886">
    <property type="term" value="C:plasma membrane"/>
    <property type="evidence" value="ECO:0007669"/>
    <property type="project" value="UniProtKB-SubCell"/>
</dbReference>
<accession>A0A6A3AP35</accession>
<feature type="transmembrane region" description="Helical" evidence="10">
    <location>
        <begin position="617"/>
        <end position="636"/>
    </location>
</feature>
<name>A0A6A3AP35_HIBSY</name>
<keyword evidence="14" id="KW-1185">Reference proteome</keyword>
<evidence type="ECO:0000256" key="8">
    <source>
        <dbReference type="ARBA" id="ARBA00023136"/>
    </source>
</evidence>
<evidence type="ECO:0000256" key="7">
    <source>
        <dbReference type="ARBA" id="ARBA00022989"/>
    </source>
</evidence>
<comment type="subcellular location">
    <subcellularLocation>
        <location evidence="1">Cell membrane</location>
        <topology evidence="1">Multi-pass membrane protein</topology>
    </subcellularLocation>
</comment>
<comment type="caution">
    <text evidence="13">The sequence shown here is derived from an EMBL/GenBank/DDBJ whole genome shotgun (WGS) entry which is preliminary data.</text>
</comment>
<keyword evidence="5" id="KW-0592">Phosphate transport</keyword>
<evidence type="ECO:0000259" key="12">
    <source>
        <dbReference type="PROSITE" id="PS51382"/>
    </source>
</evidence>
<keyword evidence="4" id="KW-1003">Cell membrane</keyword>
<reference evidence="13" key="1">
    <citation type="submission" date="2019-09" db="EMBL/GenBank/DDBJ databases">
        <title>Draft genome information of white flower Hibiscus syriacus.</title>
        <authorList>
            <person name="Kim Y.-M."/>
        </authorList>
    </citation>
    <scope>NUCLEOTIDE SEQUENCE [LARGE SCALE GENOMIC DNA]</scope>
    <source>
        <strain evidence="13">YM2019G1</strain>
    </source>
</reference>
<dbReference type="AlphaFoldDB" id="A0A6A3AP35"/>
<comment type="function">
    <text evidence="9">May transport inorganic phosphate (Pi).</text>
</comment>
<evidence type="ECO:0000256" key="6">
    <source>
        <dbReference type="ARBA" id="ARBA00022692"/>
    </source>
</evidence>
<protein>
    <submittedName>
        <fullName evidence="13">Phosphate transporter PHO1-like protein 5</fullName>
    </submittedName>
</protein>
<dbReference type="InterPro" id="IPR034092">
    <property type="entry name" value="PHO1_SPX"/>
</dbReference>
<dbReference type="GO" id="GO:0005802">
    <property type="term" value="C:trans-Golgi network"/>
    <property type="evidence" value="ECO:0007669"/>
    <property type="project" value="TreeGrafter"/>
</dbReference>
<dbReference type="EMBL" id="VEPZ02000970">
    <property type="protein sequence ID" value="KAE8706384.1"/>
    <property type="molecule type" value="Genomic_DNA"/>
</dbReference>
<evidence type="ECO:0000256" key="5">
    <source>
        <dbReference type="ARBA" id="ARBA00022592"/>
    </source>
</evidence>
<dbReference type="PROSITE" id="PS51382">
    <property type="entry name" value="SPX"/>
    <property type="match status" value="1"/>
</dbReference>
<organism evidence="13 14">
    <name type="scientific">Hibiscus syriacus</name>
    <name type="common">Rose of Sharon</name>
    <dbReference type="NCBI Taxonomy" id="106335"/>
    <lineage>
        <taxon>Eukaryota</taxon>
        <taxon>Viridiplantae</taxon>
        <taxon>Streptophyta</taxon>
        <taxon>Embryophyta</taxon>
        <taxon>Tracheophyta</taxon>
        <taxon>Spermatophyta</taxon>
        <taxon>Magnoliopsida</taxon>
        <taxon>eudicotyledons</taxon>
        <taxon>Gunneridae</taxon>
        <taxon>Pentapetalae</taxon>
        <taxon>rosids</taxon>
        <taxon>malvids</taxon>
        <taxon>Malvales</taxon>
        <taxon>Malvaceae</taxon>
        <taxon>Malvoideae</taxon>
        <taxon>Hibiscus</taxon>
    </lineage>
</organism>
<sequence length="773" mass="89986">MDSARSFISGIRLSIRSHCHKMKFGKEFAAQMVPEWQEAYVDYRSLKTLLKQIDRMKQKTQQPDTPTHLQRALTLYRSFSGLNRTQNRCATSFDNHDVENQTILVNSVQRNGSGKYETTFLMVTEEGAEYEQEFFKKLDDELNKVDKFYRYKVKEVIAESEALTNQMNALIAFRIKADKLEEKFDVSGSGDEIVIPMNELQGTTDVKQSNNGCQEIQEEDPRKVPSIRLAPLEVLNHMKLNQATSPAATFNCVSNTKETQMNFSRDNLKKIQNQLKHAFIEFYYKLRLLKNYSFLNVMAFSKILKKYDKMTSRRASKYYMRTVDDTYLGNSDEVTKLMERVEVTFIKHFSNSNRSKGMNKLRPKSKKERHATSFGTGFFAGCTVALILALILIVHARNILAKEGRAQYMQIMIPLYSLFGFIVLHMLMHAVNIYFWRKYRVNYSFIFGFKQGTELGFREVLLLSFGLGTLALISVVSNLDMEMDPQTGDYKALTELLPLSLLLLVVIVLFCPFNILYRSSRFFLLRTLFCCICAPFYMVRFQDFYLADQLTSQVQAFRSLEYYVCHYGWGDFKRRQNACFSNDLFNSFYFIVAVIPHWSRLLQCVRRFHDGKDSIQALNGLKYFLTIVAVCMRTAYGLDRGTSWEALAWMFSVMAAIYGTYWDLAVDWGLLQRQSKNRWLRDKLLIPYKSVYLGAMVLNVLLRFAWLQTVLNLNLSLHRETLIAIVASLEIIRRGIWNFFRLENEHLNNVGKFRAFKSVPLPFYSDDDEDQTD</sequence>
<evidence type="ECO:0000259" key="11">
    <source>
        <dbReference type="PROSITE" id="PS51380"/>
    </source>
</evidence>